<dbReference type="PANTHER" id="PTHR21738">
    <property type="entry name" value="RIBOSOMAL RNA PROCESSING PROTEIN 36 HOMOLOG"/>
    <property type="match status" value="1"/>
</dbReference>
<feature type="compositionally biased region" description="Basic and acidic residues" evidence="11">
    <location>
        <begin position="1"/>
        <end position="16"/>
    </location>
</feature>
<dbReference type="eggNOG" id="KOG3190">
    <property type="taxonomic scope" value="Eukaryota"/>
</dbReference>
<feature type="region of interest" description="Disordered" evidence="11">
    <location>
        <begin position="1"/>
        <end position="135"/>
    </location>
</feature>
<dbReference type="PANTHER" id="PTHR21738:SF0">
    <property type="entry name" value="RIBOSOMAL RNA PROCESSING PROTEIN 36 HOMOLOG"/>
    <property type="match status" value="1"/>
</dbReference>
<keyword evidence="5 10" id="KW-0175">Coiled coil</keyword>
<evidence type="ECO:0000313" key="14">
    <source>
        <dbReference type="Proteomes" id="UP000182444"/>
    </source>
</evidence>
<dbReference type="GO" id="GO:0032040">
    <property type="term" value="C:small-subunit processome"/>
    <property type="evidence" value="ECO:0007669"/>
    <property type="project" value="EnsemblFungi"/>
</dbReference>
<evidence type="ECO:0000256" key="2">
    <source>
        <dbReference type="ARBA" id="ARBA00009418"/>
    </source>
</evidence>
<comment type="function">
    <text evidence="8 9">Component of the 90S pre-ribosome involved in the maturation of rRNAs. Required for early cleavages of the pre-RNAs in the 40S ribosomal subunit maturation pathway.</text>
</comment>
<dbReference type="AlphaFoldDB" id="A0A1D8N6C3"/>
<dbReference type="GO" id="GO:0030686">
    <property type="term" value="C:90S preribosome"/>
    <property type="evidence" value="ECO:0007669"/>
    <property type="project" value="EnsemblFungi"/>
</dbReference>
<feature type="region of interest" description="Disordered" evidence="11">
    <location>
        <begin position="261"/>
        <end position="280"/>
    </location>
</feature>
<feature type="coiled-coil region" evidence="10">
    <location>
        <begin position="171"/>
        <end position="207"/>
    </location>
</feature>
<dbReference type="EMBL" id="CP017554">
    <property type="protein sequence ID" value="AOW01181.1"/>
    <property type="molecule type" value="Genomic_DNA"/>
</dbReference>
<dbReference type="Proteomes" id="UP000256601">
    <property type="component" value="Unassembled WGS sequence"/>
</dbReference>
<dbReference type="GeneID" id="2907010"/>
<sequence length="280" mass="32367">MKRDSNRNLVRKRADDSDSDDYNTFAGLEKDSGPEEMSSLSFGAIRNAQKNLDKENEDDSDSDSDSGPEENSGGYERSSYKGNNKGKGNNKEDGGPKKRLKHAPSEASSKKRVSVIRPIPGLTMTKSGADSASRDSKLYRDIRFDATYGKANEDRVREDYAFLDEYRREEIAELQAKLKKTEESYIRSQIQTQIQSLQSKLKTLEKRDFRKKVLNEHRQQQREQAKDGKNPYYLKRSDQRKLVLTEQFKTMKKKDIDRAIERRRKKITGKEKKDMFSGRD</sequence>
<comment type="subunit">
    <text evidence="9">Associates with 90S and pre-40S pre-ribosomal particles.</text>
</comment>
<name>A0A1D8N6C3_YARLL</name>
<reference evidence="13 15" key="2">
    <citation type="submission" date="2018-07" db="EMBL/GenBank/DDBJ databases">
        <title>Draft Genome Assemblies for Five Robust Yarrowia lipolytica Strains Exhibiting High Lipid Production and Pentose Sugar Utilization and Sugar Alcohol Secretion from Undetoxified Lignocellulosic Biomass Hydrolysates.</title>
        <authorList>
            <consortium name="DOE Joint Genome Institute"/>
            <person name="Walker C."/>
            <person name="Ryu S."/>
            <person name="Na H."/>
            <person name="Zane M."/>
            <person name="LaButti K."/>
            <person name="Lipzen A."/>
            <person name="Haridas S."/>
            <person name="Barry K."/>
            <person name="Grigoriev I.V."/>
            <person name="Quarterman J."/>
            <person name="Slininger P."/>
            <person name="Dien B."/>
            <person name="Trinh C.T."/>
        </authorList>
    </citation>
    <scope>NUCLEOTIDE SEQUENCE [LARGE SCALE GENOMIC DNA]</scope>
    <source>
        <strain evidence="13 15">YB392</strain>
    </source>
</reference>
<keyword evidence="4 9" id="KW-0698">rRNA processing</keyword>
<evidence type="ECO:0000256" key="3">
    <source>
        <dbReference type="ARBA" id="ARBA00022517"/>
    </source>
</evidence>
<dbReference type="KEGG" id="yli:2907010"/>
<accession>A0A1D8N6C3</accession>
<evidence type="ECO:0000256" key="5">
    <source>
        <dbReference type="ARBA" id="ARBA00023054"/>
    </source>
</evidence>
<keyword evidence="3 9" id="KW-0690">Ribosome biogenesis</keyword>
<feature type="region of interest" description="Disordered" evidence="11">
    <location>
        <begin position="214"/>
        <end position="238"/>
    </location>
</feature>
<organism evidence="12 14">
    <name type="scientific">Yarrowia lipolytica</name>
    <name type="common">Candida lipolytica</name>
    <dbReference type="NCBI Taxonomy" id="4952"/>
    <lineage>
        <taxon>Eukaryota</taxon>
        <taxon>Fungi</taxon>
        <taxon>Dikarya</taxon>
        <taxon>Ascomycota</taxon>
        <taxon>Saccharomycotina</taxon>
        <taxon>Dipodascomycetes</taxon>
        <taxon>Dipodascales</taxon>
        <taxon>Dipodascales incertae sedis</taxon>
        <taxon>Yarrowia</taxon>
    </lineage>
</organism>
<evidence type="ECO:0000313" key="13">
    <source>
        <dbReference type="EMBL" id="RDW27069.1"/>
    </source>
</evidence>
<proteinExistence type="inferred from homology"/>
<dbReference type="GO" id="GO:0000462">
    <property type="term" value="P:maturation of SSU-rRNA from tricistronic rRNA transcript (SSU-rRNA, 5.8S rRNA, LSU-rRNA)"/>
    <property type="evidence" value="ECO:0007669"/>
    <property type="project" value="EnsemblFungi"/>
</dbReference>
<reference evidence="12 14" key="1">
    <citation type="journal article" date="2016" name="PLoS ONE">
        <title>Sequence Assembly of Yarrowia lipolytica Strain W29/CLIB89 Shows Transposable Element Diversity.</title>
        <authorList>
            <person name="Magnan C."/>
            <person name="Yu J."/>
            <person name="Chang I."/>
            <person name="Jahn E."/>
            <person name="Kanomata Y."/>
            <person name="Wu J."/>
            <person name="Zeller M."/>
            <person name="Oakes M."/>
            <person name="Baldi P."/>
            <person name="Sandmeyer S."/>
        </authorList>
    </citation>
    <scope>NUCLEOTIDE SEQUENCE [LARGE SCALE GENOMIC DNA]</scope>
    <source>
        <strain evidence="12">CLIB89</strain>
        <strain evidence="14">CLIB89(W29)</strain>
    </source>
</reference>
<dbReference type="SMR" id="A0A1D8N6C3"/>
<evidence type="ECO:0000256" key="9">
    <source>
        <dbReference type="RuleBase" id="RU368027"/>
    </source>
</evidence>
<evidence type="ECO:0000256" key="10">
    <source>
        <dbReference type="SAM" id="Coils"/>
    </source>
</evidence>
<dbReference type="RefSeq" id="XP_500470.1">
    <property type="nucleotide sequence ID" value="XM_500470.1"/>
</dbReference>
<feature type="compositionally biased region" description="Acidic residues" evidence="11">
    <location>
        <begin position="55"/>
        <end position="68"/>
    </location>
</feature>
<dbReference type="OrthoDB" id="448446at2759"/>
<evidence type="ECO:0000256" key="8">
    <source>
        <dbReference type="ARBA" id="ARBA00025053"/>
    </source>
</evidence>
<dbReference type="Pfam" id="PF06102">
    <property type="entry name" value="RRP36"/>
    <property type="match status" value="1"/>
</dbReference>
<dbReference type="InterPro" id="IPR009292">
    <property type="entry name" value="RRP36"/>
</dbReference>
<evidence type="ECO:0000256" key="6">
    <source>
        <dbReference type="ARBA" id="ARBA00023242"/>
    </source>
</evidence>
<protein>
    <recommendedName>
        <fullName evidence="9">rRNA biogenesis protein RRP36</fullName>
    </recommendedName>
</protein>
<evidence type="ECO:0000313" key="15">
    <source>
        <dbReference type="Proteomes" id="UP000256601"/>
    </source>
</evidence>
<dbReference type="OMA" id="QHEIGSE"/>
<feature type="compositionally biased region" description="Basic and acidic residues" evidence="11">
    <location>
        <begin position="268"/>
        <end position="280"/>
    </location>
</feature>
<comment type="subcellular location">
    <subcellularLocation>
        <location evidence="1 9">Nucleus</location>
        <location evidence="1 9">Nucleolus</location>
    </subcellularLocation>
</comment>
<evidence type="ECO:0000313" key="12">
    <source>
        <dbReference type="EMBL" id="AOW01181.1"/>
    </source>
</evidence>
<dbReference type="Proteomes" id="UP000182444">
    <property type="component" value="Chromosome 1B"/>
</dbReference>
<evidence type="ECO:0000256" key="11">
    <source>
        <dbReference type="SAM" id="MobiDB-lite"/>
    </source>
</evidence>
<evidence type="ECO:0000256" key="1">
    <source>
        <dbReference type="ARBA" id="ARBA00004604"/>
    </source>
</evidence>
<dbReference type="VEuPathDB" id="FungiDB:YALI0_B03784g"/>
<gene>
    <name evidence="13" type="ORF">B0I71DRAFT_129781</name>
    <name evidence="12" type="ORF">YALI1_B05242g</name>
</gene>
<evidence type="ECO:0000256" key="7">
    <source>
        <dbReference type="ARBA" id="ARBA00023274"/>
    </source>
</evidence>
<evidence type="ECO:0000256" key="4">
    <source>
        <dbReference type="ARBA" id="ARBA00022552"/>
    </source>
</evidence>
<dbReference type="VEuPathDB" id="FungiDB:YALI1_B05242g"/>
<keyword evidence="6 9" id="KW-0539">Nucleus</keyword>
<comment type="similarity">
    <text evidence="2 9">Belongs to the RRP36 family.</text>
</comment>
<keyword evidence="7 9" id="KW-0687">Ribonucleoprotein</keyword>
<dbReference type="EMBL" id="KZ858969">
    <property type="protein sequence ID" value="RDW27069.1"/>
    <property type="molecule type" value="Genomic_DNA"/>
</dbReference>